<dbReference type="RefSeq" id="WP_191188770.1">
    <property type="nucleotide sequence ID" value="NZ_JACWMY010000004.1"/>
</dbReference>
<dbReference type="Pfam" id="PF06101">
    <property type="entry name" value="Vps62"/>
    <property type="match status" value="1"/>
</dbReference>
<dbReference type="InterPro" id="IPR009291">
    <property type="entry name" value="Vps62"/>
</dbReference>
<sequence>MSDQEPIIIRSSLSTAFLTNDFKGQPSLYVSFTNQYNWLYNDKGSGARADLSVFRPNPSDKSYFIVGDYAQGNHRDPTGSSLIIKEVNGDPRNPILKAPSDYTLLWNDRGTGGRYDGSCWKAVAPDGYLALGFVFNNSYGKPNIPNYVCIRKDFVTGSSAGSQIWNDAGTGISNDLELFELGGVSGAFVAQANHQPYTGTAYKLIVT</sequence>
<name>A0ABR7WP73_9SPHI</name>
<gene>
    <name evidence="1" type="ORF">IDJ77_09850</name>
</gene>
<accession>A0ABR7WP73</accession>
<protein>
    <submittedName>
        <fullName evidence="1">Vps62-related protein</fullName>
    </submittedName>
</protein>
<evidence type="ECO:0000313" key="2">
    <source>
        <dbReference type="Proteomes" id="UP000606600"/>
    </source>
</evidence>
<dbReference type="PANTHER" id="PTHR48219:SF2">
    <property type="entry name" value="VACUOLAR PROTEIN SORTING-ASSOCIATED PROTEIN 62"/>
    <property type="match status" value="1"/>
</dbReference>
<proteinExistence type="predicted"/>
<organism evidence="1 2">
    <name type="scientific">Mucilaginibacter pankratovii</name>
    <dbReference type="NCBI Taxonomy" id="2772110"/>
    <lineage>
        <taxon>Bacteria</taxon>
        <taxon>Pseudomonadati</taxon>
        <taxon>Bacteroidota</taxon>
        <taxon>Sphingobacteriia</taxon>
        <taxon>Sphingobacteriales</taxon>
        <taxon>Sphingobacteriaceae</taxon>
        <taxon>Mucilaginibacter</taxon>
    </lineage>
</organism>
<comment type="caution">
    <text evidence="1">The sequence shown here is derived from an EMBL/GenBank/DDBJ whole genome shotgun (WGS) entry which is preliminary data.</text>
</comment>
<reference evidence="1 2" key="1">
    <citation type="submission" date="2020-09" db="EMBL/GenBank/DDBJ databases">
        <title>Novel species of Mucilaginibacter isolated from a glacier on the Tibetan Plateau.</title>
        <authorList>
            <person name="Liu Q."/>
            <person name="Xin Y.-H."/>
        </authorList>
    </citation>
    <scope>NUCLEOTIDE SEQUENCE [LARGE SCALE GENOMIC DNA]</scope>
    <source>
        <strain evidence="1 2">ZT4R22</strain>
    </source>
</reference>
<dbReference type="EMBL" id="JACWMY010000004">
    <property type="protein sequence ID" value="MBD1364111.1"/>
    <property type="molecule type" value="Genomic_DNA"/>
</dbReference>
<evidence type="ECO:0000313" key="1">
    <source>
        <dbReference type="EMBL" id="MBD1364111.1"/>
    </source>
</evidence>
<dbReference type="Proteomes" id="UP000606600">
    <property type="component" value="Unassembled WGS sequence"/>
</dbReference>
<keyword evidence="2" id="KW-1185">Reference proteome</keyword>
<dbReference type="PANTHER" id="PTHR48219">
    <property type="entry name" value="VACUOLAR PROTEIN SORTING-ASSOCIATED PROTEIN 62-RELATED"/>
    <property type="match status" value="1"/>
</dbReference>